<proteinExistence type="predicted"/>
<dbReference type="AlphaFoldDB" id="A0A7J4X2R0"/>
<dbReference type="RefSeq" id="WP_149916839.1">
    <property type="nucleotide sequence ID" value="NZ_QUSG01000008.1"/>
</dbReference>
<name>A0A7J4X2R0_AGRVI</name>
<reference evidence="2 3" key="1">
    <citation type="submission" date="2018-08" db="EMBL/GenBank/DDBJ databases">
        <title>Genome sequencing of Agrobacterium vitis strain ICMP 10754.</title>
        <authorList>
            <person name="Visnovsky S.B."/>
            <person name="Pitman A.R."/>
        </authorList>
    </citation>
    <scope>NUCLEOTIDE SEQUENCE [LARGE SCALE GENOMIC DNA]</scope>
    <source>
        <strain evidence="2 3">ICMP 10754</strain>
    </source>
</reference>
<dbReference type="Proteomes" id="UP000436911">
    <property type="component" value="Unassembled WGS sequence"/>
</dbReference>
<sequence length="85" mass="9439">MTPCDFRTHRECACPPDQCQQQRPAYDLGTHRKPVPLYMPSLRDGLALAAMGLTLFLGGALLLETSLKRQSLIEQESRAVVRAAK</sequence>
<evidence type="ECO:0000256" key="1">
    <source>
        <dbReference type="SAM" id="Phobius"/>
    </source>
</evidence>
<evidence type="ECO:0000313" key="2">
    <source>
        <dbReference type="EMBL" id="KAA3526095.1"/>
    </source>
</evidence>
<evidence type="ECO:0008006" key="4">
    <source>
        <dbReference type="Google" id="ProtNLM"/>
    </source>
</evidence>
<accession>A0A7J4X2R0</accession>
<keyword evidence="1" id="KW-0472">Membrane</keyword>
<evidence type="ECO:0000313" key="3">
    <source>
        <dbReference type="Proteomes" id="UP000436911"/>
    </source>
</evidence>
<comment type="caution">
    <text evidence="2">The sequence shown here is derived from an EMBL/GenBank/DDBJ whole genome shotgun (WGS) entry which is preliminary data.</text>
</comment>
<organism evidence="2 3">
    <name type="scientific">Agrobacterium vitis</name>
    <name type="common">Rhizobium vitis</name>
    <dbReference type="NCBI Taxonomy" id="373"/>
    <lineage>
        <taxon>Bacteria</taxon>
        <taxon>Pseudomonadati</taxon>
        <taxon>Pseudomonadota</taxon>
        <taxon>Alphaproteobacteria</taxon>
        <taxon>Hyphomicrobiales</taxon>
        <taxon>Rhizobiaceae</taxon>
        <taxon>Rhizobium/Agrobacterium group</taxon>
        <taxon>Agrobacterium</taxon>
    </lineage>
</organism>
<gene>
    <name evidence="2" type="ORF">DXT89_16345</name>
</gene>
<keyword evidence="1" id="KW-1133">Transmembrane helix</keyword>
<keyword evidence="1" id="KW-0812">Transmembrane</keyword>
<protein>
    <recommendedName>
        <fullName evidence="4">Histidine kinase</fullName>
    </recommendedName>
</protein>
<dbReference type="EMBL" id="QUSG01000008">
    <property type="protein sequence ID" value="KAA3526095.1"/>
    <property type="molecule type" value="Genomic_DNA"/>
</dbReference>
<feature type="transmembrane region" description="Helical" evidence="1">
    <location>
        <begin position="45"/>
        <end position="63"/>
    </location>
</feature>